<dbReference type="GO" id="GO:0008170">
    <property type="term" value="F:N-methyltransferase activity"/>
    <property type="evidence" value="ECO:0007669"/>
    <property type="project" value="InterPro"/>
</dbReference>
<evidence type="ECO:0000256" key="2">
    <source>
        <dbReference type="ARBA" id="ARBA00011900"/>
    </source>
</evidence>
<reference evidence="9" key="1">
    <citation type="journal article" date="2018" name="Genome Biol.">
        <title>SKESA: strategic k-mer extension for scrupulous assemblies.</title>
        <authorList>
            <person name="Souvorov A."/>
            <person name="Agarwala R."/>
            <person name="Lipman D.J."/>
        </authorList>
    </citation>
    <scope>NUCLEOTIDE SEQUENCE</scope>
    <source>
        <strain evidence="9">MA.03-3818</strain>
    </source>
</reference>
<dbReference type="GO" id="GO:0032259">
    <property type="term" value="P:methylation"/>
    <property type="evidence" value="ECO:0007669"/>
    <property type="project" value="UniProtKB-KW"/>
</dbReference>
<keyword evidence="4 9" id="KW-0808">Transferase</keyword>
<evidence type="ECO:0000256" key="5">
    <source>
        <dbReference type="ARBA" id="ARBA00022691"/>
    </source>
</evidence>
<evidence type="ECO:0000259" key="7">
    <source>
        <dbReference type="Pfam" id="PF01555"/>
    </source>
</evidence>
<dbReference type="PRINTS" id="PR00508">
    <property type="entry name" value="S21N4MTFRASE"/>
</dbReference>
<evidence type="ECO:0000256" key="1">
    <source>
        <dbReference type="ARBA" id="ARBA00006594"/>
    </source>
</evidence>
<organism evidence="9">
    <name type="scientific">Salmonella enterica</name>
    <name type="common">Salmonella choleraesuis</name>
    <dbReference type="NCBI Taxonomy" id="28901"/>
    <lineage>
        <taxon>Bacteria</taxon>
        <taxon>Pseudomonadati</taxon>
        <taxon>Pseudomonadota</taxon>
        <taxon>Gammaproteobacteria</taxon>
        <taxon>Enterobacterales</taxon>
        <taxon>Enterobacteriaceae</taxon>
        <taxon>Salmonella</taxon>
    </lineage>
</organism>
<sequence length="683" mass="77985">MSDQQPITELLRDLNEVLKAFPQFWNGDKLHRSRVIDAIVGKQPDVIKSLVTDEKIKSVYGTSVDGIFIFDFDKLCHLLKYKEYWANSFTRYRNKIGLTSEGKYLDYSSDVVLDFPFKDCVLEGGMTKEEQGKNEIYYNEIIARDEIDRLFSPKVLTNARRYSRNNIEENINNFQDGDNLIIKGNNLIALYSLKFRYKGKIKLIYIDPPYNTGNDSFKYNDNFNQSGWLTFMKNRLEVAADLLRCDGFMAVQIDDRQFARLYLLMAEIFGEYNLKTICVKMSEPTGVKMASINNTGGIAKLKEYIILAGKTGIKGLTLEKIPKGKWDSEYKTVCSGLNKDELKFIKDTLNDENRTVQQTEYAEVLSKKLRFSSARDICQTEGSGKLTDDWLFKNSWRIVQFATLTGGARDLAVEKKILLRDNVPPAFIITTSKSKAYLIKGDFNHQTELPRCKILFADEYLEVHAGDFWNDIKTTGLDNEGGVDFKNGKKPEKLLHRITGMATKAGDLVLDFHLGSGTTATVAHKMGRRYIGIEQMDYIKEITVPRLQKVIDGEQGGISRAVNWQGGGSFVCAELMELNAWFVHQIQKAQSYEALEQLFAIMKTEAHLNYQVELENVLSAAYEVDGVFRQVAFSELKLHEQKQLLIEILDKNQLYVNASEMDDSELNISESDKAFTRSFYGQE</sequence>
<dbReference type="Gene3D" id="3.40.50.150">
    <property type="entry name" value="Vaccinia Virus protein VP39"/>
    <property type="match status" value="1"/>
</dbReference>
<name>A0A742ZNV1_SALER</name>
<comment type="similarity">
    <text evidence="1">Belongs to the N(4)/N(6)-methyltransferase family.</text>
</comment>
<dbReference type="InterPro" id="IPR022221">
    <property type="entry name" value="TypeIII_RM_meth"/>
</dbReference>
<dbReference type="InterPro" id="IPR002052">
    <property type="entry name" value="DNA_methylase_N6_adenine_CS"/>
</dbReference>
<evidence type="ECO:0000256" key="4">
    <source>
        <dbReference type="ARBA" id="ARBA00022679"/>
    </source>
</evidence>
<gene>
    <name evidence="9" type="ORF">G9B49_003424</name>
</gene>
<reference evidence="9" key="2">
    <citation type="submission" date="2020-02" db="EMBL/GenBank/DDBJ databases">
        <authorList>
            <consortium name="NCBI Pathogen Detection Project"/>
        </authorList>
    </citation>
    <scope>NUCLEOTIDE SEQUENCE</scope>
    <source>
        <strain evidence="9">MA.03-3818</strain>
    </source>
</reference>
<dbReference type="SUPFAM" id="SSF53335">
    <property type="entry name" value="S-adenosyl-L-methionine-dependent methyltransferases"/>
    <property type="match status" value="1"/>
</dbReference>
<dbReference type="EC" id="2.1.1.72" evidence="2"/>
<comment type="caution">
    <text evidence="9">The sequence shown here is derived from an EMBL/GenBank/DDBJ whole genome shotgun (WGS) entry which is preliminary data.</text>
</comment>
<protein>
    <recommendedName>
        <fullName evidence="2">site-specific DNA-methyltransferase (adenine-specific)</fullName>
        <ecNumber evidence="2">2.1.1.72</ecNumber>
    </recommendedName>
</protein>
<dbReference type="PIRSF" id="PIRSF015855">
    <property type="entry name" value="TypeIII_Mtase_mKpnI"/>
    <property type="match status" value="1"/>
</dbReference>
<dbReference type="InterPro" id="IPR002295">
    <property type="entry name" value="N4/N6-MTase_EcoPI_Mod-like"/>
</dbReference>
<dbReference type="InterPro" id="IPR001091">
    <property type="entry name" value="RM_Methyltransferase"/>
</dbReference>
<keyword evidence="3 9" id="KW-0489">Methyltransferase</keyword>
<dbReference type="InterPro" id="IPR029063">
    <property type="entry name" value="SAM-dependent_MTases_sf"/>
</dbReference>
<evidence type="ECO:0000256" key="6">
    <source>
        <dbReference type="ARBA" id="ARBA00047942"/>
    </source>
</evidence>
<dbReference type="EMBL" id="DAAUKO010000009">
    <property type="protein sequence ID" value="HAF1614442.1"/>
    <property type="molecule type" value="Genomic_DNA"/>
</dbReference>
<evidence type="ECO:0000259" key="8">
    <source>
        <dbReference type="Pfam" id="PF12564"/>
    </source>
</evidence>
<comment type="catalytic activity">
    <reaction evidence="6">
        <text>a 2'-deoxyadenosine in DNA + S-adenosyl-L-methionine = an N(6)-methyl-2'-deoxyadenosine in DNA + S-adenosyl-L-homocysteine + H(+)</text>
        <dbReference type="Rhea" id="RHEA:15197"/>
        <dbReference type="Rhea" id="RHEA-COMP:12418"/>
        <dbReference type="Rhea" id="RHEA-COMP:12419"/>
        <dbReference type="ChEBI" id="CHEBI:15378"/>
        <dbReference type="ChEBI" id="CHEBI:57856"/>
        <dbReference type="ChEBI" id="CHEBI:59789"/>
        <dbReference type="ChEBI" id="CHEBI:90615"/>
        <dbReference type="ChEBI" id="CHEBI:90616"/>
        <dbReference type="EC" id="2.1.1.72"/>
    </reaction>
</comment>
<proteinExistence type="inferred from homology"/>
<keyword evidence="5" id="KW-0949">S-adenosyl-L-methionine</keyword>
<dbReference type="InterPro" id="IPR002941">
    <property type="entry name" value="DNA_methylase_N4/N6"/>
</dbReference>
<dbReference type="GO" id="GO:0003677">
    <property type="term" value="F:DNA binding"/>
    <property type="evidence" value="ECO:0007669"/>
    <property type="project" value="InterPro"/>
</dbReference>
<feature type="domain" description="DNA methylase N-4/N-6" evidence="7">
    <location>
        <begin position="201"/>
        <end position="543"/>
    </location>
</feature>
<evidence type="ECO:0000313" key="9">
    <source>
        <dbReference type="EMBL" id="HAF1614442.1"/>
    </source>
</evidence>
<dbReference type="Pfam" id="PF01555">
    <property type="entry name" value="N6_N4_Mtase"/>
    <property type="match status" value="1"/>
</dbReference>
<dbReference type="AlphaFoldDB" id="A0A742ZNV1"/>
<dbReference type="PROSITE" id="PS00092">
    <property type="entry name" value="N6_MTASE"/>
    <property type="match status" value="1"/>
</dbReference>
<evidence type="ECO:0000256" key="3">
    <source>
        <dbReference type="ARBA" id="ARBA00022603"/>
    </source>
</evidence>
<accession>A0A742ZNV1</accession>
<feature type="domain" description="Type III restriction/modification enzyme methylation subunit" evidence="8">
    <location>
        <begin position="45"/>
        <end position="98"/>
    </location>
</feature>
<dbReference type="Pfam" id="PF12564">
    <property type="entry name" value="TypeIII_RM_meth"/>
    <property type="match status" value="1"/>
</dbReference>
<dbReference type="GO" id="GO:0009007">
    <property type="term" value="F:site-specific DNA-methyltransferase (adenine-specific) activity"/>
    <property type="evidence" value="ECO:0007669"/>
    <property type="project" value="UniProtKB-EC"/>
</dbReference>